<sequence>MSVEPSPSTSDSGEYLDWMCISLRRLSDDDRECVYQFSSNLYGAVGPNRNEQARAVSGRLKLVKKTGKFELLEPMPGDSQRRVADRAAQKVFAHWKAGELPETTMYVAG</sequence>
<dbReference type="AlphaFoldDB" id="A0A3S0HDA2"/>
<comment type="caution">
    <text evidence="1">The sequence shown here is derived from an EMBL/GenBank/DDBJ whole genome shotgun (WGS) entry which is preliminary data.</text>
</comment>
<dbReference type="Proteomes" id="UP000267418">
    <property type="component" value="Unassembled WGS sequence"/>
</dbReference>
<keyword evidence="2" id="KW-1185">Reference proteome</keyword>
<evidence type="ECO:0000313" key="2">
    <source>
        <dbReference type="Proteomes" id="UP000267418"/>
    </source>
</evidence>
<organism evidence="1 2">
    <name type="scientific">Variovorax gossypii</name>
    <dbReference type="NCBI Taxonomy" id="1679495"/>
    <lineage>
        <taxon>Bacteria</taxon>
        <taxon>Pseudomonadati</taxon>
        <taxon>Pseudomonadota</taxon>
        <taxon>Betaproteobacteria</taxon>
        <taxon>Burkholderiales</taxon>
        <taxon>Comamonadaceae</taxon>
        <taxon>Variovorax</taxon>
    </lineage>
</organism>
<accession>A0A3S0HDA2</accession>
<name>A0A3S0HDA2_9BURK</name>
<gene>
    <name evidence="1" type="ORF">EJP69_16920</name>
</gene>
<dbReference type="RefSeq" id="WP_170217146.1">
    <property type="nucleotide sequence ID" value="NZ_RXOE01000004.1"/>
</dbReference>
<dbReference type="EMBL" id="RXOE01000004">
    <property type="protein sequence ID" value="RTQ33215.1"/>
    <property type="molecule type" value="Genomic_DNA"/>
</dbReference>
<proteinExistence type="predicted"/>
<evidence type="ECO:0000313" key="1">
    <source>
        <dbReference type="EMBL" id="RTQ33215.1"/>
    </source>
</evidence>
<protein>
    <submittedName>
        <fullName evidence="1">Uncharacterized protein</fullName>
    </submittedName>
</protein>
<reference evidence="1 2" key="1">
    <citation type="submission" date="2018-12" db="EMBL/GenBank/DDBJ databases">
        <title>The genome of Variovorax gossypii DSM 100435.</title>
        <authorList>
            <person name="Gao J."/>
            <person name="Sun J."/>
        </authorList>
    </citation>
    <scope>NUCLEOTIDE SEQUENCE [LARGE SCALE GENOMIC DNA]</scope>
    <source>
        <strain evidence="1 2">DSM 100435</strain>
    </source>
</reference>